<name>A0ABQ9Y0D7_9EUKA</name>
<protein>
    <submittedName>
        <fullName evidence="1">Uncharacterized protein</fullName>
    </submittedName>
</protein>
<reference evidence="1 2" key="1">
    <citation type="journal article" date="2022" name="bioRxiv">
        <title>Genomics of Preaxostyla Flagellates Illuminates Evolutionary Transitions and the Path Towards Mitochondrial Loss.</title>
        <authorList>
            <person name="Novak L.V.F."/>
            <person name="Treitli S.C."/>
            <person name="Pyrih J."/>
            <person name="Halakuc P."/>
            <person name="Pipaliya S.V."/>
            <person name="Vacek V."/>
            <person name="Brzon O."/>
            <person name="Soukal P."/>
            <person name="Eme L."/>
            <person name="Dacks J.B."/>
            <person name="Karnkowska A."/>
            <person name="Elias M."/>
            <person name="Hampl V."/>
        </authorList>
    </citation>
    <scope>NUCLEOTIDE SEQUENCE [LARGE SCALE GENOMIC DNA]</scope>
    <source>
        <strain evidence="1">NAU3</strain>
        <tissue evidence="1">Gut</tissue>
    </source>
</reference>
<dbReference type="EMBL" id="JARBJD010000048">
    <property type="protein sequence ID" value="KAK2957186.1"/>
    <property type="molecule type" value="Genomic_DNA"/>
</dbReference>
<evidence type="ECO:0000313" key="1">
    <source>
        <dbReference type="EMBL" id="KAK2957186.1"/>
    </source>
</evidence>
<proteinExistence type="predicted"/>
<accession>A0ABQ9Y0D7</accession>
<gene>
    <name evidence="1" type="ORF">BLNAU_7780</name>
</gene>
<comment type="caution">
    <text evidence="1">The sequence shown here is derived from an EMBL/GenBank/DDBJ whole genome shotgun (WGS) entry which is preliminary data.</text>
</comment>
<keyword evidence="2" id="KW-1185">Reference proteome</keyword>
<dbReference type="Proteomes" id="UP001281761">
    <property type="component" value="Unassembled WGS sequence"/>
</dbReference>
<evidence type="ECO:0000313" key="2">
    <source>
        <dbReference type="Proteomes" id="UP001281761"/>
    </source>
</evidence>
<sequence length="718" mass="83006">MMTDDLRQGCISLFDQVDSEMSLSQTEMNHAVRFLEYASIHINHRSGLESLLLKTIFRTEKDQHKRLATSLINLHSLPSDTLRTAALSFFNVGSSKLLSTSASDFFRTDHRSDSILLSTFRELNAGRITHHSRFTSSVIQPSKGGSRTEILTELASILGLPSSSEAERYLCFDRTDSKIISPWVKAFEYLIARVSEGMQFSDLVVEDVMNFVSRRPECVKIFFYSDDKFGLKVDRRIVSSSQLDTKSLWALFTPTNPHLSSTILNQFDWFMRDKDILIQMKHTLCGWLPNFINAVVPSKLPFTDDFRSFHKNLVSTLRHQLHTIRLLDHDLSPSATDLRRELDEAFLSFFKHTKEYIIHLSLHPFSLDEDFREKIIDFFVYLFQYRYENNVTKTFGKEMRKNMDEAALSSPSPPFILTSELVFCLTDKEILNVVDRMVSLLDSNSPLDDDTVLSICMFHKLKLKSVYLPKLFRKFGRTTKHFLHTFESLLSLHIDFFPLRPIYYLLRAKPHKPPPTFGEWEDVDLATVGVVMRMINQNNLPIASCCNSLEELIRAFVVESLPQARHSAARLNQPQLEQLLAPSIDFITNYLVQPSNYDYRQEEGSLHLFVDICELCDQRVIARCLGRIGFFSRVVTGLFNESFIASQHLFELLIRQPTFYRRGIVDLKMLRRPIPCFLEEGWHDASEFIFIQAKNAEHDNGQYGAGRMLHFFGTNMDR</sequence>
<organism evidence="1 2">
    <name type="scientific">Blattamonas nauphoetae</name>
    <dbReference type="NCBI Taxonomy" id="2049346"/>
    <lineage>
        <taxon>Eukaryota</taxon>
        <taxon>Metamonada</taxon>
        <taxon>Preaxostyla</taxon>
        <taxon>Oxymonadida</taxon>
        <taxon>Blattamonas</taxon>
    </lineage>
</organism>